<dbReference type="Gene3D" id="3.40.140.20">
    <property type="match status" value="2"/>
</dbReference>
<dbReference type="InterPro" id="IPR024051">
    <property type="entry name" value="AICAR_Tfase_dup_dom_sf"/>
</dbReference>
<dbReference type="STRING" id="51028.A0A158QBG6"/>
<dbReference type="Proteomes" id="UP000274131">
    <property type="component" value="Unassembled WGS sequence"/>
</dbReference>
<sequence>MEEEVEHTASYDGWISGFAKRRFSTNPVRCIPLRRQLHHHPSKTELYTKEEEIPLKVINGSLGYNNILDALNGWQLVSELSQATGFPAVSSFKQVNPAGAAIGIPLSKTEARAYMVDDMPLNPNYPSLAAAYARATGVDRMSSLGNFIALSEKCDELTARLISREISEGVVAPDYDSLALNILAKKKSGNYVILKIDAEYLPSKCEERTVYGLRLKQKRNSVCIKPEVFGNILSKSKKASILVTLFYDILPKSALNDLIVATIAVKYKKFKSVCYAYRGQVIGLGTSQQSDTQSLHLAGEKAANWWMRQHERILKLPWHPSIRRAERLNTVEVMISATLGQGISEEYWKNHFAEPVEPLSSEEREKWISSLTNVAVSSSASLTFHNSIDCVKQYGVKYVAITGGSAQDHGIVEAFDRCGMTLINMQLRRSKN</sequence>
<reference evidence="3" key="1">
    <citation type="submission" date="2016-04" db="UniProtKB">
        <authorList>
            <consortium name="WormBaseParasite"/>
        </authorList>
    </citation>
    <scope>IDENTIFICATION</scope>
</reference>
<dbReference type="InterPro" id="IPR002695">
    <property type="entry name" value="PurH-like"/>
</dbReference>
<keyword evidence="2" id="KW-1185">Reference proteome</keyword>
<dbReference type="Pfam" id="PF01808">
    <property type="entry name" value="AICARFT_IMPCHas"/>
    <property type="match status" value="1"/>
</dbReference>
<dbReference type="AlphaFoldDB" id="A0A158QBG6"/>
<name>A0A158QBG6_ENTVE</name>
<dbReference type="GO" id="GO:0006189">
    <property type="term" value="P:'de novo' IMP biosynthetic process"/>
    <property type="evidence" value="ECO:0007669"/>
    <property type="project" value="TreeGrafter"/>
</dbReference>
<protein>
    <submittedName>
        <fullName evidence="3">Phosphoribosylaminoimidazolecarboxamide formyltransferase</fullName>
    </submittedName>
</protein>
<dbReference type="GO" id="GO:0005829">
    <property type="term" value="C:cytosol"/>
    <property type="evidence" value="ECO:0007669"/>
    <property type="project" value="TreeGrafter"/>
</dbReference>
<dbReference type="OrthoDB" id="6017153at2759"/>
<dbReference type="InterPro" id="IPR016193">
    <property type="entry name" value="Cytidine_deaminase-like"/>
</dbReference>
<dbReference type="Gene3D" id="1.10.287.440">
    <property type="match status" value="1"/>
</dbReference>
<evidence type="ECO:0000313" key="3">
    <source>
        <dbReference type="WBParaSite" id="EVEC_0000974201-mRNA-1"/>
    </source>
</evidence>
<dbReference type="GO" id="GO:0003937">
    <property type="term" value="F:IMP cyclohydrolase activity"/>
    <property type="evidence" value="ECO:0007669"/>
    <property type="project" value="InterPro"/>
</dbReference>
<organism evidence="3">
    <name type="scientific">Enterobius vermicularis</name>
    <name type="common">Human pinworm</name>
    <dbReference type="NCBI Taxonomy" id="51028"/>
    <lineage>
        <taxon>Eukaryota</taxon>
        <taxon>Metazoa</taxon>
        <taxon>Ecdysozoa</taxon>
        <taxon>Nematoda</taxon>
        <taxon>Chromadorea</taxon>
        <taxon>Rhabditida</taxon>
        <taxon>Spirurina</taxon>
        <taxon>Oxyuridomorpha</taxon>
        <taxon>Oxyuroidea</taxon>
        <taxon>Oxyuridae</taxon>
        <taxon>Enterobius</taxon>
    </lineage>
</organism>
<reference evidence="1 2" key="2">
    <citation type="submission" date="2018-10" db="EMBL/GenBank/DDBJ databases">
        <authorList>
            <consortium name="Pathogen Informatics"/>
        </authorList>
    </citation>
    <scope>NUCLEOTIDE SEQUENCE [LARGE SCALE GENOMIC DNA]</scope>
</reference>
<dbReference type="SMART" id="SM00798">
    <property type="entry name" value="AICARFT_IMPCHas"/>
    <property type="match status" value="1"/>
</dbReference>
<evidence type="ECO:0000313" key="1">
    <source>
        <dbReference type="EMBL" id="VDD94388.1"/>
    </source>
</evidence>
<dbReference type="EMBL" id="UXUI01009835">
    <property type="protein sequence ID" value="VDD94388.1"/>
    <property type="molecule type" value="Genomic_DNA"/>
</dbReference>
<dbReference type="GO" id="GO:0004643">
    <property type="term" value="F:phosphoribosylaminoimidazolecarboxamide formyltransferase activity"/>
    <property type="evidence" value="ECO:0007669"/>
    <property type="project" value="InterPro"/>
</dbReference>
<dbReference type="FunFam" id="3.40.140.20:FF:000003">
    <property type="entry name" value="Bifunctional purine biosynthesis protein"/>
    <property type="match status" value="1"/>
</dbReference>
<accession>A0A158QBG6</accession>
<dbReference type="SUPFAM" id="SSF53927">
    <property type="entry name" value="Cytidine deaminase-like"/>
    <property type="match status" value="1"/>
</dbReference>
<proteinExistence type="predicted"/>
<dbReference type="PANTHER" id="PTHR11692:SF0">
    <property type="entry name" value="BIFUNCTIONAL PURINE BIOSYNTHESIS PROTEIN ATIC"/>
    <property type="match status" value="1"/>
</dbReference>
<dbReference type="InterPro" id="IPR024050">
    <property type="entry name" value="AICAR_Tfase_insert_dom_sf"/>
</dbReference>
<evidence type="ECO:0000313" key="2">
    <source>
        <dbReference type="Proteomes" id="UP000274131"/>
    </source>
</evidence>
<dbReference type="WBParaSite" id="EVEC_0000974201-mRNA-1">
    <property type="protein sequence ID" value="EVEC_0000974201-mRNA-1"/>
    <property type="gene ID" value="EVEC_0000974201"/>
</dbReference>
<dbReference type="PANTHER" id="PTHR11692">
    <property type="entry name" value="BIFUNCTIONAL PURINE BIOSYNTHESIS PROTEIN PURH"/>
    <property type="match status" value="1"/>
</dbReference>
<gene>
    <name evidence="1" type="ORF">EVEC_LOCUS9139</name>
</gene>